<dbReference type="InterPro" id="IPR029032">
    <property type="entry name" value="AhpD-like"/>
</dbReference>
<dbReference type="Proteomes" id="UP000321222">
    <property type="component" value="Chromosome"/>
</dbReference>
<dbReference type="RefSeq" id="WP_147581807.1">
    <property type="nucleotide sequence ID" value="NZ_CP042831.1"/>
</dbReference>
<dbReference type="GO" id="GO:0051920">
    <property type="term" value="F:peroxiredoxin activity"/>
    <property type="evidence" value="ECO:0007669"/>
    <property type="project" value="InterPro"/>
</dbReference>
<evidence type="ECO:0000313" key="2">
    <source>
        <dbReference type="EMBL" id="QEE48312.1"/>
    </source>
</evidence>
<dbReference type="SUPFAM" id="SSF69118">
    <property type="entry name" value="AhpD-like"/>
    <property type="match status" value="1"/>
</dbReference>
<name>A0A5B9FUB7_9FLAO</name>
<dbReference type="PANTHER" id="PTHR35446:SF2">
    <property type="entry name" value="CARBOXYMUCONOLACTONE DECARBOXYLASE-LIKE DOMAIN-CONTAINING PROTEIN"/>
    <property type="match status" value="1"/>
</dbReference>
<dbReference type="InterPro" id="IPR003779">
    <property type="entry name" value="CMD-like"/>
</dbReference>
<sequence length="144" mass="16551">MKTRMKLLEVVPEAYKAMFGLEKYINGTELSKTHKHLIKIRASQINGCAFCINMHTEEARKDGETEKRIYTLNAWWDTNYFTSEERALLALTEEVTRITGKVSDETYENAVNLLGEKYVANAIIAIMAINAWNRMSVTTHMMPE</sequence>
<dbReference type="AlphaFoldDB" id="A0A5B9FUB7"/>
<protein>
    <submittedName>
        <fullName evidence="2">Carboxymuconolactone decarboxylase family protein</fullName>
    </submittedName>
</protein>
<evidence type="ECO:0000259" key="1">
    <source>
        <dbReference type="Pfam" id="PF02627"/>
    </source>
</evidence>
<reference evidence="2 3" key="1">
    <citation type="submission" date="2019-08" db="EMBL/GenBank/DDBJ databases">
        <title>Flavobacterium alkalisoli sp. nov., isolated from rhizosphere soil of Suaeda salsa.</title>
        <authorList>
            <person name="Sun J.-Q."/>
            <person name="Xu L."/>
        </authorList>
    </citation>
    <scope>NUCLEOTIDE SEQUENCE [LARGE SCALE GENOMIC DNA]</scope>
    <source>
        <strain evidence="2 3">XS-5</strain>
    </source>
</reference>
<dbReference type="OrthoDB" id="9801997at2"/>
<organism evidence="2 3">
    <name type="scientific">Flavobacterium alkalisoli</name>
    <dbReference type="NCBI Taxonomy" id="2602769"/>
    <lineage>
        <taxon>Bacteria</taxon>
        <taxon>Pseudomonadati</taxon>
        <taxon>Bacteroidota</taxon>
        <taxon>Flavobacteriia</taxon>
        <taxon>Flavobacteriales</taxon>
        <taxon>Flavobacteriaceae</taxon>
        <taxon>Flavobacterium</taxon>
    </lineage>
</organism>
<dbReference type="EMBL" id="CP042831">
    <property type="protein sequence ID" value="QEE48312.1"/>
    <property type="molecule type" value="Genomic_DNA"/>
</dbReference>
<proteinExistence type="predicted"/>
<dbReference type="Gene3D" id="1.20.1290.10">
    <property type="entry name" value="AhpD-like"/>
    <property type="match status" value="1"/>
</dbReference>
<dbReference type="Pfam" id="PF02627">
    <property type="entry name" value="CMD"/>
    <property type="match status" value="1"/>
</dbReference>
<feature type="domain" description="Carboxymuconolactone decarboxylase-like" evidence="1">
    <location>
        <begin position="12"/>
        <end position="94"/>
    </location>
</feature>
<dbReference type="InterPro" id="IPR004675">
    <property type="entry name" value="AhpD_core"/>
</dbReference>
<gene>
    <name evidence="2" type="ORF">FUA48_01585</name>
</gene>
<dbReference type="NCBIfam" id="TIGR00778">
    <property type="entry name" value="ahpD_dom"/>
    <property type="match status" value="1"/>
</dbReference>
<dbReference type="KEGG" id="fak:FUA48_01585"/>
<evidence type="ECO:0000313" key="3">
    <source>
        <dbReference type="Proteomes" id="UP000321222"/>
    </source>
</evidence>
<dbReference type="PANTHER" id="PTHR35446">
    <property type="entry name" value="SI:CH211-175M2.5"/>
    <property type="match status" value="1"/>
</dbReference>
<accession>A0A5B9FUB7</accession>
<keyword evidence="3" id="KW-1185">Reference proteome</keyword>